<dbReference type="RefSeq" id="WP_276281636.1">
    <property type="nucleotide sequence ID" value="NZ_CP119809.1"/>
</dbReference>
<comment type="caution">
    <text evidence="2">The sequence shown here is derived from an EMBL/GenBank/DDBJ whole genome shotgun (WGS) entry which is preliminary data.</text>
</comment>
<organism evidence="2 3">
    <name type="scientific">Halorussus caseinilyticus</name>
    <dbReference type="NCBI Taxonomy" id="3034025"/>
    <lineage>
        <taxon>Archaea</taxon>
        <taxon>Methanobacteriati</taxon>
        <taxon>Methanobacteriota</taxon>
        <taxon>Stenosarchaea group</taxon>
        <taxon>Halobacteria</taxon>
        <taxon>Halobacteriales</taxon>
        <taxon>Haladaptataceae</taxon>
        <taxon>Halorussus</taxon>
    </lineage>
</organism>
<keyword evidence="1" id="KW-0812">Transmembrane</keyword>
<keyword evidence="1" id="KW-0472">Membrane</keyword>
<accession>A0ABD5WN57</accession>
<sequence length="173" mass="18311">MSVGEVGVENAPDDSATRFEAELEPDEEVRLSWTASGVHWANQWGIDPETPTAFAATDRRVLFETEDAITSIGYNHVRAVKVDAAGGELDLSVAFVACGGLCLLVGLLVASRDFGNGAGLVVLSVVLLVAGSAMGNETDRATVTLVIDNERQRLGFSVDEDAGEELARLAETF</sequence>
<dbReference type="EMBL" id="JBHSZH010000005">
    <property type="protein sequence ID" value="MFC7080513.1"/>
    <property type="molecule type" value="Genomic_DNA"/>
</dbReference>
<dbReference type="GeneID" id="79302845"/>
<feature type="transmembrane region" description="Helical" evidence="1">
    <location>
        <begin position="91"/>
        <end position="110"/>
    </location>
</feature>
<name>A0ABD5WN57_9EURY</name>
<keyword evidence="3" id="KW-1185">Reference proteome</keyword>
<dbReference type="AlphaFoldDB" id="A0ABD5WN57"/>
<evidence type="ECO:0000256" key="1">
    <source>
        <dbReference type="SAM" id="Phobius"/>
    </source>
</evidence>
<dbReference type="Proteomes" id="UP001596407">
    <property type="component" value="Unassembled WGS sequence"/>
</dbReference>
<proteinExistence type="predicted"/>
<gene>
    <name evidence="2" type="ORF">ACFQJ6_10690</name>
</gene>
<evidence type="ECO:0000313" key="3">
    <source>
        <dbReference type="Proteomes" id="UP001596407"/>
    </source>
</evidence>
<evidence type="ECO:0000313" key="2">
    <source>
        <dbReference type="EMBL" id="MFC7080513.1"/>
    </source>
</evidence>
<feature type="transmembrane region" description="Helical" evidence="1">
    <location>
        <begin position="117"/>
        <end position="135"/>
    </location>
</feature>
<keyword evidence="1" id="KW-1133">Transmembrane helix</keyword>
<reference evidence="2 3" key="1">
    <citation type="journal article" date="2019" name="Int. J. Syst. Evol. Microbiol.">
        <title>The Global Catalogue of Microorganisms (GCM) 10K type strain sequencing project: providing services to taxonomists for standard genome sequencing and annotation.</title>
        <authorList>
            <consortium name="The Broad Institute Genomics Platform"/>
            <consortium name="The Broad Institute Genome Sequencing Center for Infectious Disease"/>
            <person name="Wu L."/>
            <person name="Ma J."/>
        </authorList>
    </citation>
    <scope>NUCLEOTIDE SEQUENCE [LARGE SCALE GENOMIC DNA]</scope>
    <source>
        <strain evidence="2 3">DT72</strain>
    </source>
</reference>
<protein>
    <submittedName>
        <fullName evidence="2">Uncharacterized protein</fullName>
    </submittedName>
</protein>